<dbReference type="Proteomes" id="UP000253529">
    <property type="component" value="Unassembled WGS sequence"/>
</dbReference>
<dbReference type="OrthoDB" id="8400245at2"/>
<reference evidence="1 2" key="1">
    <citation type="submission" date="2018-06" db="EMBL/GenBank/DDBJ databases">
        <title>Genomic Encyclopedia of Type Strains, Phase IV (KMG-IV): sequencing the most valuable type-strain genomes for metagenomic binning, comparative biology and taxonomic classification.</title>
        <authorList>
            <person name="Goeker M."/>
        </authorList>
    </citation>
    <scope>NUCLEOTIDE SEQUENCE [LARGE SCALE GENOMIC DNA]</scope>
    <source>
        <strain evidence="1 2">DSM 24875</strain>
    </source>
</reference>
<proteinExistence type="predicted"/>
<evidence type="ECO:0000313" key="2">
    <source>
        <dbReference type="Proteomes" id="UP000253529"/>
    </source>
</evidence>
<keyword evidence="2" id="KW-1185">Reference proteome</keyword>
<dbReference type="EMBL" id="QNRK01000028">
    <property type="protein sequence ID" value="RBP07322.1"/>
    <property type="molecule type" value="Genomic_DNA"/>
</dbReference>
<organism evidence="1 2">
    <name type="scientific">Roseiarcus fermentans</name>
    <dbReference type="NCBI Taxonomy" id="1473586"/>
    <lineage>
        <taxon>Bacteria</taxon>
        <taxon>Pseudomonadati</taxon>
        <taxon>Pseudomonadota</taxon>
        <taxon>Alphaproteobacteria</taxon>
        <taxon>Hyphomicrobiales</taxon>
        <taxon>Roseiarcaceae</taxon>
        <taxon>Roseiarcus</taxon>
    </lineage>
</organism>
<protein>
    <submittedName>
        <fullName evidence="1">Uncharacterized protein</fullName>
    </submittedName>
</protein>
<gene>
    <name evidence="1" type="ORF">DFR50_12847</name>
</gene>
<dbReference type="RefSeq" id="WP_147262846.1">
    <property type="nucleotide sequence ID" value="NZ_QNRK01000028.1"/>
</dbReference>
<sequence length="176" mass="19053">MRFAKETRIGDGEGFRAFPADAALDGRTATYVLKAQAGFDALRNAAAQLAALLVLVSIGKRDRVLDEPILAQAETAFKEAEDILGAIEAPAAAAHHHFHLSLARERIGEALRIARQGSLRIDEPSLDRAHQTLKAGWREMLAGSKALPGFQVVDFSQSCCAAHRGLRERRIEPCSG</sequence>
<accession>A0A366EY56</accession>
<dbReference type="AlphaFoldDB" id="A0A366EY56"/>
<comment type="caution">
    <text evidence="1">The sequence shown here is derived from an EMBL/GenBank/DDBJ whole genome shotgun (WGS) entry which is preliminary data.</text>
</comment>
<evidence type="ECO:0000313" key="1">
    <source>
        <dbReference type="EMBL" id="RBP07322.1"/>
    </source>
</evidence>
<name>A0A366EY56_9HYPH</name>